<feature type="domain" description="ABC1 atypical kinase-like" evidence="4">
    <location>
        <begin position="204"/>
        <end position="455"/>
    </location>
</feature>
<keyword evidence="5" id="KW-0808">Transferase</keyword>
<evidence type="ECO:0000313" key="6">
    <source>
        <dbReference type="Proteomes" id="UP001153069"/>
    </source>
</evidence>
<keyword evidence="2" id="KW-0472">Membrane</keyword>
<dbReference type="Pfam" id="PF03109">
    <property type="entry name" value="ABC1"/>
    <property type="match status" value="1"/>
</dbReference>
<dbReference type="SUPFAM" id="SSF56601">
    <property type="entry name" value="beta-lactamase/transpeptidase-like"/>
    <property type="match status" value="1"/>
</dbReference>
<evidence type="ECO:0000256" key="2">
    <source>
        <dbReference type="SAM" id="Phobius"/>
    </source>
</evidence>
<dbReference type="EMBL" id="CAICTM010000770">
    <property type="protein sequence ID" value="CAB9516265.1"/>
    <property type="molecule type" value="Genomic_DNA"/>
</dbReference>
<feature type="compositionally biased region" description="Basic and acidic residues" evidence="1">
    <location>
        <begin position="494"/>
        <end position="517"/>
    </location>
</feature>
<keyword evidence="2" id="KW-1133">Transmembrane helix</keyword>
<comment type="caution">
    <text evidence="5">The sequence shown here is derived from an EMBL/GenBank/DDBJ whole genome shotgun (WGS) entry which is preliminary data.</text>
</comment>
<reference evidence="5" key="1">
    <citation type="submission" date="2020-06" db="EMBL/GenBank/DDBJ databases">
        <authorList>
            <consortium name="Plant Systems Biology data submission"/>
        </authorList>
    </citation>
    <scope>NUCLEOTIDE SEQUENCE</scope>
    <source>
        <strain evidence="5">D6</strain>
    </source>
</reference>
<dbReference type="OrthoDB" id="40088at2759"/>
<accession>A0A9N8HKZ8</accession>
<keyword evidence="5" id="KW-0418">Kinase</keyword>
<dbReference type="PANTHER" id="PTHR43173">
    <property type="entry name" value="ABC1 FAMILY PROTEIN"/>
    <property type="match status" value="1"/>
</dbReference>
<sequence length="1037" mass="115021">MVLSTTILKALEEMCRYGSAFFTPTGLVLCFLVATITTATAFSARSSTSATNVKGLTTATSTASNETTPLIVPNKEISTTKKSFSLFCKPSTFAAAQGREPSFLKKQLRRFTVFRVAFQVFLEYKWAQRQAKGRKKRLQLDPDDPDSDDHPEIQAYWSQVHDRNAKMLLKKIQKLEGFWVKVGQYLSTRADVMPSEYLQTLSELQDSMPPRSWANTWQTIQEELDESALKQLEHIDPTPLSTASLAQVHRASLKNHNGQSHHPVVLKVQHRGIASLMLQDMENLRVILELLAKTDPDLDFGPVIREYNAEVKKELDFRREAENMKDVSKLLEDAKIKAIVPETIPGLITERVLVMDFCEGFPIRDTDKLDELGVDRELLLERVCAAWAVQMHVGGVFNADPHMGNLLVSTAVPGDASVPVLLDFGLTKRLDPQIKVAFARLMHSSHESDVDGLLQSFDEMGLKINREKGQDPFEDMANMQRGFGNTVPQSQAREVSKQKSKEYHQRQEAKRAEAGLKKKEKLRSPVEAWPSELVFFGRVTNMLRGMCSRLDVSYPYLKTMAMAARETLRASVPLEEHADALIHPSSQSISTPLQRRLIEALHQINEEGHMVGLQVSVLQHGEAIAQVAAGTMGTANPRAVTPTTLFNIFSVSKGVLTIGLLRLIQDGHIDSLDDPVANYWPAFESKPQVTVRHLLTHQAGLASVYPEDATLDTLLDWSTMTTFMAKEAVPSHEPGAETQYHALSYAWLVGGLIEAVTGKPYEEWLDSVLPYNSLEFPGEETARRNLFLAGISEDVCNDRDLAVLSIDRSSLASNQPKGGEQKDVKPPAATSTKDDSDDEDEDERRKKARKVLTKYRGLQQLMNPSVFNMRKVREAKLPSANGHASAASLAEVFDAVIRSNEGSDPLLSKEMLELARTPSRTSSQDSSTQKQAMLNDAEAKFGLGFQLHEFTLPNGDKGVSIGHAGLGGSVVMAIPEEQVVVALTLNHLSQDSVARKRILGIIFDELGWKAPASIPVELHTDELTLPNQELAEEAARP</sequence>
<dbReference type="GO" id="GO:0016301">
    <property type="term" value="F:kinase activity"/>
    <property type="evidence" value="ECO:0007669"/>
    <property type="project" value="UniProtKB-KW"/>
</dbReference>
<feature type="domain" description="Beta-lactamase-related" evidence="3">
    <location>
        <begin position="600"/>
        <end position="991"/>
    </location>
</feature>
<dbReference type="Gene3D" id="3.40.710.10">
    <property type="entry name" value="DD-peptidase/beta-lactamase superfamily"/>
    <property type="match status" value="2"/>
</dbReference>
<evidence type="ECO:0000259" key="4">
    <source>
        <dbReference type="Pfam" id="PF03109"/>
    </source>
</evidence>
<feature type="region of interest" description="Disordered" evidence="1">
    <location>
        <begin position="484"/>
        <end position="517"/>
    </location>
</feature>
<gene>
    <name evidence="5" type="ORF">SEMRO_771_G200100.1</name>
</gene>
<keyword evidence="2" id="KW-0812">Transmembrane</keyword>
<proteinExistence type="predicted"/>
<dbReference type="SUPFAM" id="SSF56112">
    <property type="entry name" value="Protein kinase-like (PK-like)"/>
    <property type="match status" value="1"/>
</dbReference>
<dbReference type="Proteomes" id="UP001153069">
    <property type="component" value="Unassembled WGS sequence"/>
</dbReference>
<dbReference type="CDD" id="cd05121">
    <property type="entry name" value="ABC1_ADCK3-like"/>
    <property type="match status" value="1"/>
</dbReference>
<dbReference type="InterPro" id="IPR001466">
    <property type="entry name" value="Beta-lactam-related"/>
</dbReference>
<organism evidence="5 6">
    <name type="scientific">Seminavis robusta</name>
    <dbReference type="NCBI Taxonomy" id="568900"/>
    <lineage>
        <taxon>Eukaryota</taxon>
        <taxon>Sar</taxon>
        <taxon>Stramenopiles</taxon>
        <taxon>Ochrophyta</taxon>
        <taxon>Bacillariophyta</taxon>
        <taxon>Bacillariophyceae</taxon>
        <taxon>Bacillariophycidae</taxon>
        <taxon>Naviculales</taxon>
        <taxon>Naviculaceae</taxon>
        <taxon>Seminavis</taxon>
    </lineage>
</organism>
<feature type="transmembrane region" description="Helical" evidence="2">
    <location>
        <begin position="21"/>
        <end position="42"/>
    </location>
</feature>
<evidence type="ECO:0000313" key="5">
    <source>
        <dbReference type="EMBL" id="CAB9516265.1"/>
    </source>
</evidence>
<evidence type="ECO:0000256" key="1">
    <source>
        <dbReference type="SAM" id="MobiDB-lite"/>
    </source>
</evidence>
<dbReference type="Pfam" id="PF00144">
    <property type="entry name" value="Beta-lactamase"/>
    <property type="match status" value="1"/>
</dbReference>
<name>A0A9N8HKZ8_9STRA</name>
<dbReference type="InterPro" id="IPR011009">
    <property type="entry name" value="Kinase-like_dom_sf"/>
</dbReference>
<dbReference type="InterPro" id="IPR051130">
    <property type="entry name" value="Mito_struct-func_regulator"/>
</dbReference>
<protein>
    <submittedName>
        <fullName evidence="5">Protein kinase UbiB</fullName>
    </submittedName>
</protein>
<dbReference type="InterPro" id="IPR004147">
    <property type="entry name" value="ABC1_dom"/>
</dbReference>
<dbReference type="AlphaFoldDB" id="A0A9N8HKZ8"/>
<dbReference type="InterPro" id="IPR012338">
    <property type="entry name" value="Beta-lactam/transpept-like"/>
</dbReference>
<dbReference type="PANTHER" id="PTHR43173:SF3">
    <property type="entry name" value="ABC1 FAMILY PROTEIN"/>
    <property type="match status" value="1"/>
</dbReference>
<keyword evidence="6" id="KW-1185">Reference proteome</keyword>
<evidence type="ECO:0000259" key="3">
    <source>
        <dbReference type="Pfam" id="PF00144"/>
    </source>
</evidence>
<feature type="region of interest" description="Disordered" evidence="1">
    <location>
        <begin position="811"/>
        <end position="847"/>
    </location>
</feature>